<accession>A0A8T0QZ09</accession>
<organism evidence="1 2">
    <name type="scientific">Panicum virgatum</name>
    <name type="common">Blackwell switchgrass</name>
    <dbReference type="NCBI Taxonomy" id="38727"/>
    <lineage>
        <taxon>Eukaryota</taxon>
        <taxon>Viridiplantae</taxon>
        <taxon>Streptophyta</taxon>
        <taxon>Embryophyta</taxon>
        <taxon>Tracheophyta</taxon>
        <taxon>Spermatophyta</taxon>
        <taxon>Magnoliopsida</taxon>
        <taxon>Liliopsida</taxon>
        <taxon>Poales</taxon>
        <taxon>Poaceae</taxon>
        <taxon>PACMAD clade</taxon>
        <taxon>Panicoideae</taxon>
        <taxon>Panicodae</taxon>
        <taxon>Paniceae</taxon>
        <taxon>Panicinae</taxon>
        <taxon>Panicum</taxon>
        <taxon>Panicum sect. Hiantes</taxon>
    </lineage>
</organism>
<comment type="caution">
    <text evidence="1">The sequence shown here is derived from an EMBL/GenBank/DDBJ whole genome shotgun (WGS) entry which is preliminary data.</text>
</comment>
<gene>
    <name evidence="1" type="ORF">PVAP13_6NG202303</name>
</gene>
<sequence length="181" mass="19491">MRTTSFRIQNLPLLVARPALQIRFAGEEERGMEGKGHEMERKTTRVKSVLAFGSLLLSSAAGELLTGRGKSQTGFTHPAVEMLGSPAPVPTCRRRVSAPRGPPSSTAAAASRIYGHRGLADRRCVPGVRCNAPANDEPFPPAVAPSAPMCMPSPEPRIIHSRVTMLRASRNLHGSTHRHAM</sequence>
<keyword evidence="2" id="KW-1185">Reference proteome</keyword>
<dbReference type="EMBL" id="CM029048">
    <property type="protein sequence ID" value="KAG2578572.1"/>
    <property type="molecule type" value="Genomic_DNA"/>
</dbReference>
<dbReference type="Proteomes" id="UP000823388">
    <property type="component" value="Chromosome 6N"/>
</dbReference>
<reference evidence="1" key="1">
    <citation type="submission" date="2020-05" db="EMBL/GenBank/DDBJ databases">
        <title>WGS assembly of Panicum virgatum.</title>
        <authorList>
            <person name="Lovell J.T."/>
            <person name="Jenkins J."/>
            <person name="Shu S."/>
            <person name="Juenger T.E."/>
            <person name="Schmutz J."/>
        </authorList>
    </citation>
    <scope>NUCLEOTIDE SEQUENCE</scope>
    <source>
        <strain evidence="1">AP13</strain>
    </source>
</reference>
<protein>
    <submittedName>
        <fullName evidence="1">Uncharacterized protein</fullName>
    </submittedName>
</protein>
<proteinExistence type="predicted"/>
<name>A0A8T0QZ09_PANVG</name>
<evidence type="ECO:0000313" key="2">
    <source>
        <dbReference type="Proteomes" id="UP000823388"/>
    </source>
</evidence>
<dbReference type="AlphaFoldDB" id="A0A8T0QZ09"/>
<evidence type="ECO:0000313" key="1">
    <source>
        <dbReference type="EMBL" id="KAG2578572.1"/>
    </source>
</evidence>